<name>A0A917J681_9SPHI</name>
<dbReference type="Pfam" id="PF00150">
    <property type="entry name" value="Cellulase"/>
    <property type="match status" value="1"/>
</dbReference>
<dbReference type="InterPro" id="IPR017853">
    <property type="entry name" value="GH"/>
</dbReference>
<evidence type="ECO:0000256" key="1">
    <source>
        <dbReference type="ARBA" id="ARBA00022801"/>
    </source>
</evidence>
<reference evidence="5" key="1">
    <citation type="journal article" date="2014" name="Int. J. Syst. Evol. Microbiol.">
        <title>Complete genome sequence of Corynebacterium casei LMG S-19264T (=DSM 44701T), isolated from a smear-ripened cheese.</title>
        <authorList>
            <consortium name="US DOE Joint Genome Institute (JGI-PGF)"/>
            <person name="Walter F."/>
            <person name="Albersmeier A."/>
            <person name="Kalinowski J."/>
            <person name="Ruckert C."/>
        </authorList>
    </citation>
    <scope>NUCLEOTIDE SEQUENCE</scope>
    <source>
        <strain evidence="5">CCM 8711</strain>
    </source>
</reference>
<evidence type="ECO:0000313" key="6">
    <source>
        <dbReference type="Proteomes" id="UP000662074"/>
    </source>
</evidence>
<gene>
    <name evidence="5" type="ORF">GCM10011425_06460</name>
</gene>
<dbReference type="Gene3D" id="3.20.20.80">
    <property type="entry name" value="Glycosidases"/>
    <property type="match status" value="1"/>
</dbReference>
<dbReference type="AlphaFoldDB" id="A0A917J681"/>
<feature type="signal peptide" evidence="3">
    <location>
        <begin position="1"/>
        <end position="26"/>
    </location>
</feature>
<evidence type="ECO:0000313" key="5">
    <source>
        <dbReference type="EMBL" id="GGI49434.1"/>
    </source>
</evidence>
<feature type="domain" description="Glycoside hydrolase family 5" evidence="4">
    <location>
        <begin position="77"/>
        <end position="236"/>
    </location>
</feature>
<dbReference type="Proteomes" id="UP000662074">
    <property type="component" value="Unassembled WGS sequence"/>
</dbReference>
<dbReference type="GO" id="GO:0004553">
    <property type="term" value="F:hydrolase activity, hydrolyzing O-glycosyl compounds"/>
    <property type="evidence" value="ECO:0007669"/>
    <property type="project" value="InterPro"/>
</dbReference>
<protein>
    <recommendedName>
        <fullName evidence="4">Glycoside hydrolase family 5 domain-containing protein</fullName>
    </recommendedName>
</protein>
<proteinExistence type="predicted"/>
<evidence type="ECO:0000256" key="2">
    <source>
        <dbReference type="ARBA" id="ARBA00023295"/>
    </source>
</evidence>
<dbReference type="SUPFAM" id="SSF51445">
    <property type="entry name" value="(Trans)glycosidases"/>
    <property type="match status" value="1"/>
</dbReference>
<evidence type="ECO:0000256" key="3">
    <source>
        <dbReference type="SAM" id="SignalP"/>
    </source>
</evidence>
<sequence>MMFMKRFFIIAAVLVAFGLNTTYAQKQAGNLVYVDQEGAMRWTARNQKAFFFGMNYTVPFAFGYRSHQKLNINPEKAIDNDVYHMARLGLDAFRVHVWDTEISDATGNLKNNEHLRLFDYLVAQLKKRHIYIVITPIAFWGNGYPERDEKTGSFSDKYGKDGALTKEEAFKAQENYLKQFFKHVNPYTGLAYKDDPQVIATEINNEPHHTGSQTLATTYINRMIKAVKSTGWSKPVFYNISESPRYAGAVSASDADGFSFQWYPTGLVAGHTQLGNRLPNVAKYTFPYDTIPSFAKRARMVYEFDAGDVLQSVMYPMMAKSFRAAGFQWATQFAYDPMATANVNTEYQTHYLNLAYTPAKAIGLMIAGQVFHQENITNLNAAGYPADSVFGAYKVSYKQQLSQLNSDKYYYYTNTTTDVPVNPTRLMHVAGVGASPVVNYKGTGAYFLDRLAGGQWRLEIMPDAMILSDPFAKASPQKQVAAVVWQANAMQINLPGLGSDFEVTGLNNGNDYRSKASNQTITLSPGTYLLKRKGTKSIEVNVNSTLGLREFVAPAPEDKGIQLIHTPLNHVAANIPFTIETVIAGVGATDSVMVQMNNLSGVYSMVKMQRSSALAYRATVPATLLTPGLLQYRIMVYGKNKTYHTFPGNHEGDPFGWDYAHDDYWQTYVNTPRANIELFSATADRQQLNAYVPDWRATRLGYTTMGSTSALAATLSNKSETQQTVGFETIVEDKIKYQLEPALAYNDITFNATAKGQAKVKVILVDRDGFAFAATVEVSATNNTYTIPLNAFMADEQLLLPRPYPGFLPLWFKAQGKHNFNLRELSKVQLVAWLDKNEEVAVSSISLQAGQ</sequence>
<keyword evidence="1" id="KW-0378">Hydrolase</keyword>
<comment type="caution">
    <text evidence="5">The sequence shown here is derived from an EMBL/GenBank/DDBJ whole genome shotgun (WGS) entry which is preliminary data.</text>
</comment>
<dbReference type="EMBL" id="BMDO01000001">
    <property type="protein sequence ID" value="GGI49434.1"/>
    <property type="molecule type" value="Genomic_DNA"/>
</dbReference>
<reference evidence="5" key="2">
    <citation type="submission" date="2020-09" db="EMBL/GenBank/DDBJ databases">
        <authorList>
            <person name="Sun Q."/>
            <person name="Sedlacek I."/>
        </authorList>
    </citation>
    <scope>NUCLEOTIDE SEQUENCE</scope>
    <source>
        <strain evidence="5">CCM 8711</strain>
    </source>
</reference>
<accession>A0A917J681</accession>
<organism evidence="5 6">
    <name type="scientific">Mucilaginibacter galii</name>
    <dbReference type="NCBI Taxonomy" id="2005073"/>
    <lineage>
        <taxon>Bacteria</taxon>
        <taxon>Pseudomonadati</taxon>
        <taxon>Bacteroidota</taxon>
        <taxon>Sphingobacteriia</taxon>
        <taxon>Sphingobacteriales</taxon>
        <taxon>Sphingobacteriaceae</taxon>
        <taxon>Mucilaginibacter</taxon>
    </lineage>
</organism>
<dbReference type="GO" id="GO:0000272">
    <property type="term" value="P:polysaccharide catabolic process"/>
    <property type="evidence" value="ECO:0007669"/>
    <property type="project" value="InterPro"/>
</dbReference>
<keyword evidence="2" id="KW-0326">Glycosidase</keyword>
<keyword evidence="3" id="KW-0732">Signal</keyword>
<dbReference type="InterPro" id="IPR001547">
    <property type="entry name" value="Glyco_hydro_5"/>
</dbReference>
<keyword evidence="6" id="KW-1185">Reference proteome</keyword>
<evidence type="ECO:0000259" key="4">
    <source>
        <dbReference type="Pfam" id="PF00150"/>
    </source>
</evidence>
<feature type="chain" id="PRO_5036720133" description="Glycoside hydrolase family 5 domain-containing protein" evidence="3">
    <location>
        <begin position="27"/>
        <end position="851"/>
    </location>
</feature>